<feature type="transmembrane region" description="Helical" evidence="1">
    <location>
        <begin position="6"/>
        <end position="24"/>
    </location>
</feature>
<dbReference type="Gene3D" id="3.40.390.10">
    <property type="entry name" value="Collagenase (Catalytic Domain)"/>
    <property type="match status" value="1"/>
</dbReference>
<name>A0AAJ5FIC9_LEVBR</name>
<comment type="caution">
    <text evidence="2">The sequence shown here is derived from an EMBL/GenBank/DDBJ whole genome shotgun (WGS) entry which is preliminary data.</text>
</comment>
<reference evidence="2" key="1">
    <citation type="submission" date="2018-05" db="EMBL/GenBank/DDBJ databases">
        <title>Genome Comparison of Lactic Acid Bacteria Isolated from non-Wheat Sourdough.</title>
        <authorList>
            <person name="Rice T."/>
            <person name="Axel C."/>
            <person name="Lynch K.M."/>
            <person name="Benz C."/>
            <person name="Arendt E.K."/>
            <person name="Coffey A."/>
        </authorList>
    </citation>
    <scope>NUCLEOTIDE SEQUENCE</scope>
    <source>
        <strain evidence="2">TR055</strain>
    </source>
</reference>
<dbReference type="AlphaFoldDB" id="A0AAJ5FIC9"/>
<protein>
    <submittedName>
        <fullName evidence="2">Uncharacterized protein</fullName>
    </submittedName>
</protein>
<dbReference type="InterPro" id="IPR024079">
    <property type="entry name" value="MetalloPept_cat_dom_sf"/>
</dbReference>
<accession>A0AAJ5FIC9</accession>
<dbReference type="EMBL" id="QFDK01000004">
    <property type="protein sequence ID" value="TOZ04661.1"/>
    <property type="molecule type" value="Genomic_DNA"/>
</dbReference>
<dbReference type="Proteomes" id="UP000785759">
    <property type="component" value="Unassembled WGS sequence"/>
</dbReference>
<evidence type="ECO:0000256" key="1">
    <source>
        <dbReference type="SAM" id="Phobius"/>
    </source>
</evidence>
<keyword evidence="1" id="KW-0812">Transmembrane</keyword>
<organism evidence="2 3">
    <name type="scientific">Levilactobacillus brevis</name>
    <name type="common">Lactobacillus brevis</name>
    <dbReference type="NCBI Taxonomy" id="1580"/>
    <lineage>
        <taxon>Bacteria</taxon>
        <taxon>Bacillati</taxon>
        <taxon>Bacillota</taxon>
        <taxon>Bacilli</taxon>
        <taxon>Lactobacillales</taxon>
        <taxon>Lactobacillaceae</taxon>
        <taxon>Levilactobacillus</taxon>
    </lineage>
</organism>
<keyword evidence="1" id="KW-1133">Transmembrane helix</keyword>
<dbReference type="RefSeq" id="WP_110139724.1">
    <property type="nucleotide sequence ID" value="NZ_CP021456.1"/>
</dbReference>
<gene>
    <name evidence="2" type="ORF">DIS17_04720</name>
</gene>
<dbReference type="GO" id="GO:0008237">
    <property type="term" value="F:metallopeptidase activity"/>
    <property type="evidence" value="ECO:0007669"/>
    <property type="project" value="InterPro"/>
</dbReference>
<dbReference type="SUPFAM" id="SSF55486">
    <property type="entry name" value="Metalloproteases ('zincins'), catalytic domain"/>
    <property type="match status" value="1"/>
</dbReference>
<evidence type="ECO:0000313" key="3">
    <source>
        <dbReference type="Proteomes" id="UP000785759"/>
    </source>
</evidence>
<evidence type="ECO:0000313" key="2">
    <source>
        <dbReference type="EMBL" id="TOZ04661.1"/>
    </source>
</evidence>
<sequence length="282" mass="31198">MKTHLVSLFVIIAICLAVIIFLIYRHHLKTSSRYQQQQQQLILARAHLCYPSEQLTELTRIVQGTKFSGNDTLARIGDLQFRQWGNQAARVVGADGILQLYNQSNFVSDELVDAAAHYWNLLAGTVIVQRVMSATDCDEVIRDGKQLGHALGSHAADDRGLIFYPENWHTDNLSILDQQNWRMAVLLHEIGHALGIPHLGGGPTGDAAQRAGVMVDDFMATWTPRIAVTADRPVGVNSTVVDAAALALIELNRSQPRQLATWLFDNPTGYVNFNAGKVTSYL</sequence>
<proteinExistence type="predicted"/>
<keyword evidence="1" id="KW-0472">Membrane</keyword>